<protein>
    <submittedName>
        <fullName evidence="7">ATP-binding cassette domain-containing protein</fullName>
    </submittedName>
</protein>
<keyword evidence="2" id="KW-0813">Transport</keyword>
<dbReference type="Proteomes" id="UP001169760">
    <property type="component" value="Unassembled WGS sequence"/>
</dbReference>
<evidence type="ECO:0000256" key="1">
    <source>
        <dbReference type="ARBA" id="ARBA00005417"/>
    </source>
</evidence>
<evidence type="ECO:0000256" key="5">
    <source>
        <dbReference type="ARBA" id="ARBA00022840"/>
    </source>
</evidence>
<proteinExistence type="inferred from homology"/>
<keyword evidence="3" id="KW-0536">Nodulation</keyword>
<dbReference type="CDD" id="cd03266">
    <property type="entry name" value="ABC_NatA_sodium_exporter"/>
    <property type="match status" value="1"/>
</dbReference>
<comment type="similarity">
    <text evidence="1">Belongs to the ABC transporter superfamily.</text>
</comment>
<accession>A0AAW7XBR6</accession>
<dbReference type="InterPro" id="IPR003439">
    <property type="entry name" value="ABC_transporter-like_ATP-bd"/>
</dbReference>
<dbReference type="Gene3D" id="3.40.50.300">
    <property type="entry name" value="P-loop containing nucleotide triphosphate hydrolases"/>
    <property type="match status" value="1"/>
</dbReference>
<dbReference type="AlphaFoldDB" id="A0AAW7XBR6"/>
<feature type="domain" description="ABC transporter" evidence="6">
    <location>
        <begin position="2"/>
        <end position="243"/>
    </location>
</feature>
<keyword evidence="5 7" id="KW-0067">ATP-binding</keyword>
<dbReference type="InterPro" id="IPR050763">
    <property type="entry name" value="ABC_transporter_ATP-binding"/>
</dbReference>
<evidence type="ECO:0000256" key="2">
    <source>
        <dbReference type="ARBA" id="ARBA00022448"/>
    </source>
</evidence>
<evidence type="ECO:0000256" key="4">
    <source>
        <dbReference type="ARBA" id="ARBA00022741"/>
    </source>
</evidence>
<dbReference type="PROSITE" id="PS50893">
    <property type="entry name" value="ABC_TRANSPORTER_2"/>
    <property type="match status" value="1"/>
</dbReference>
<reference evidence="7" key="1">
    <citation type="submission" date="2023-07" db="EMBL/GenBank/DDBJ databases">
        <title>Genome content predicts the carbon catabolic preferences of heterotrophic bacteria.</title>
        <authorList>
            <person name="Gralka M."/>
        </authorList>
    </citation>
    <scope>NUCLEOTIDE SEQUENCE</scope>
    <source>
        <strain evidence="7">I3M17_2</strain>
    </source>
</reference>
<dbReference type="GO" id="GO:0005524">
    <property type="term" value="F:ATP binding"/>
    <property type="evidence" value="ECO:0007669"/>
    <property type="project" value="UniProtKB-KW"/>
</dbReference>
<keyword evidence="4" id="KW-0547">Nucleotide-binding</keyword>
<dbReference type="SMART" id="SM00382">
    <property type="entry name" value="AAA"/>
    <property type="match status" value="1"/>
</dbReference>
<dbReference type="InterPro" id="IPR027417">
    <property type="entry name" value="P-loop_NTPase"/>
</dbReference>
<dbReference type="EMBL" id="JAUOPB010000011">
    <property type="protein sequence ID" value="MDO6423867.1"/>
    <property type="molecule type" value="Genomic_DNA"/>
</dbReference>
<dbReference type="PANTHER" id="PTHR42711:SF5">
    <property type="entry name" value="ABC TRANSPORTER ATP-BINDING PROTEIN NATA"/>
    <property type="match status" value="1"/>
</dbReference>
<evidence type="ECO:0000256" key="3">
    <source>
        <dbReference type="ARBA" id="ARBA00022458"/>
    </source>
</evidence>
<evidence type="ECO:0000259" key="6">
    <source>
        <dbReference type="PROSITE" id="PS50893"/>
    </source>
</evidence>
<organism evidence="7 8">
    <name type="scientific">Saccharophagus degradans</name>
    <dbReference type="NCBI Taxonomy" id="86304"/>
    <lineage>
        <taxon>Bacteria</taxon>
        <taxon>Pseudomonadati</taxon>
        <taxon>Pseudomonadota</taxon>
        <taxon>Gammaproteobacteria</taxon>
        <taxon>Cellvibrionales</taxon>
        <taxon>Cellvibrionaceae</taxon>
        <taxon>Saccharophagus</taxon>
    </lineage>
</organism>
<dbReference type="Pfam" id="PF00005">
    <property type="entry name" value="ABC_tran"/>
    <property type="match status" value="1"/>
</dbReference>
<comment type="caution">
    <text evidence="7">The sequence shown here is derived from an EMBL/GenBank/DDBJ whole genome shotgun (WGS) entry which is preliminary data.</text>
</comment>
<dbReference type="GO" id="GO:0016887">
    <property type="term" value="F:ATP hydrolysis activity"/>
    <property type="evidence" value="ECO:0007669"/>
    <property type="project" value="InterPro"/>
</dbReference>
<dbReference type="InterPro" id="IPR003593">
    <property type="entry name" value="AAA+_ATPase"/>
</dbReference>
<gene>
    <name evidence="7" type="ORF">Q4521_15390</name>
</gene>
<evidence type="ECO:0000313" key="7">
    <source>
        <dbReference type="EMBL" id="MDO6423867.1"/>
    </source>
</evidence>
<sequence length="249" mass="26959">MLTANNIHKAYRLNKKEQKLQHAKHIQVLKGVSFNCKPGTVTGLLGVNGAGKTTTLRTLTGAISADKGNVTLDGLDVHTNKQAALGLGFHSASTALYKRLSVLANLEFFGGLYGLKGANVTARVNELADRLGFAHYLEKRVKDLSTGMLQKAAIARAILHDPQIIILDEPTTGLDVMASANIIDFIRQQKELGKTILFSTHNMHEVESLCDSIVVLHKGVVHFDGTLEDFCGGKDLARTITHVLSDKPV</sequence>
<evidence type="ECO:0000313" key="8">
    <source>
        <dbReference type="Proteomes" id="UP001169760"/>
    </source>
</evidence>
<dbReference type="PANTHER" id="PTHR42711">
    <property type="entry name" value="ABC TRANSPORTER ATP-BINDING PROTEIN"/>
    <property type="match status" value="1"/>
</dbReference>
<name>A0AAW7XBR6_9GAMM</name>
<dbReference type="SUPFAM" id="SSF52540">
    <property type="entry name" value="P-loop containing nucleoside triphosphate hydrolases"/>
    <property type="match status" value="1"/>
</dbReference>